<gene>
    <name evidence="1" type="ORF">B296_00006563</name>
</gene>
<organism evidence="1 2">
    <name type="scientific">Ensete ventricosum</name>
    <name type="common">Abyssinian banana</name>
    <name type="synonym">Musa ensete</name>
    <dbReference type="NCBI Taxonomy" id="4639"/>
    <lineage>
        <taxon>Eukaryota</taxon>
        <taxon>Viridiplantae</taxon>
        <taxon>Streptophyta</taxon>
        <taxon>Embryophyta</taxon>
        <taxon>Tracheophyta</taxon>
        <taxon>Spermatophyta</taxon>
        <taxon>Magnoliopsida</taxon>
        <taxon>Liliopsida</taxon>
        <taxon>Zingiberales</taxon>
        <taxon>Musaceae</taxon>
        <taxon>Ensete</taxon>
    </lineage>
</organism>
<evidence type="ECO:0000313" key="1">
    <source>
        <dbReference type="EMBL" id="RRT64345.1"/>
    </source>
</evidence>
<name>A0A426ZK79_ENSVE</name>
<protein>
    <submittedName>
        <fullName evidence="1">Uncharacterized protein</fullName>
    </submittedName>
</protein>
<comment type="caution">
    <text evidence="1">The sequence shown here is derived from an EMBL/GenBank/DDBJ whole genome shotgun (WGS) entry which is preliminary data.</text>
</comment>
<sequence length="312" mass="34497">MEIPNPPGQGWYDRCFDLGAWRTYSFGMLKRFRTNPKDSRQMPIPPRVTHRYLTSRVRVAPAIIEWRLDASTPVRQYASTIVRQSFAQVACLGQSISPLPESRISTSPPVLCSSHISWPVRQSFARVAYLGQSVSPLPKSRISISPPVLCPSRVSRSVLQFFARVAYLGHSASPLPESRISVSPLVLCPSHVSRLVRQSFARVAYLGQSASPLPELRISASPLILCPSCISRPVHQLFTLESRSILRPNGVSRLVACLSQSTSLSPELRISASPLVLCPSHVPRPVRQSFARVAYLASPPVLCLSYVSRPVH</sequence>
<proteinExistence type="predicted"/>
<dbReference type="Proteomes" id="UP000287651">
    <property type="component" value="Unassembled WGS sequence"/>
</dbReference>
<reference evidence="1 2" key="1">
    <citation type="journal article" date="2014" name="Agronomy (Basel)">
        <title>A Draft Genome Sequence for Ensete ventricosum, the Drought-Tolerant Tree Against Hunger.</title>
        <authorList>
            <person name="Harrison J."/>
            <person name="Moore K.A."/>
            <person name="Paszkiewicz K."/>
            <person name="Jones T."/>
            <person name="Grant M."/>
            <person name="Ambacheew D."/>
            <person name="Muzemil S."/>
            <person name="Studholme D.J."/>
        </authorList>
    </citation>
    <scope>NUCLEOTIDE SEQUENCE [LARGE SCALE GENOMIC DNA]</scope>
</reference>
<dbReference type="AlphaFoldDB" id="A0A426ZK79"/>
<dbReference type="EMBL" id="AMZH03006233">
    <property type="protein sequence ID" value="RRT64345.1"/>
    <property type="molecule type" value="Genomic_DNA"/>
</dbReference>
<accession>A0A426ZK79</accession>
<evidence type="ECO:0000313" key="2">
    <source>
        <dbReference type="Proteomes" id="UP000287651"/>
    </source>
</evidence>